<dbReference type="InterPro" id="IPR050925">
    <property type="entry name" value="Rhomboid_protease_S54"/>
</dbReference>
<evidence type="ECO:0000313" key="7">
    <source>
        <dbReference type="EMBL" id="OMO80116.1"/>
    </source>
</evidence>
<proteinExistence type="predicted"/>
<feature type="region of interest" description="Disordered" evidence="5">
    <location>
        <begin position="158"/>
        <end position="181"/>
    </location>
</feature>
<dbReference type="InterPro" id="IPR008390">
    <property type="entry name" value="AWPM-19"/>
</dbReference>
<feature type="transmembrane region" description="Helical" evidence="6">
    <location>
        <begin position="276"/>
        <end position="297"/>
    </location>
</feature>
<keyword evidence="8" id="KW-1185">Reference proteome</keyword>
<dbReference type="FunFam" id="1.20.1540.10:FF:000017">
    <property type="entry name" value="RHOMBOID-like protein 9, chloroplastic"/>
    <property type="match status" value="1"/>
</dbReference>
<accession>A0A1R3IBY8</accession>
<dbReference type="PANTHER" id="PTHR43731">
    <property type="entry name" value="RHOMBOID PROTEASE"/>
    <property type="match status" value="1"/>
</dbReference>
<dbReference type="InterPro" id="IPR035952">
    <property type="entry name" value="Rhomboid-like_sf"/>
</dbReference>
<feature type="transmembrane region" description="Helical" evidence="6">
    <location>
        <begin position="224"/>
        <end position="243"/>
    </location>
</feature>
<sequence length="557" mass="60879">MAVVPLGYKLPYKDKHFPIPKVARQIERWKWNPLHISSSISILTKAEAGSRDIGGFSRQHWPLWSLAGMHNTKFHLKPFSRKASEKENSWPATTNESQLRLLDSYFGKLQQEANKTYSVLSTKKVVETDTCGVSNINKGLTSLDAYLSKLEQDSSLKHHESSSIAGGQTPEGNSMSTPFYDSEDVDMEEKAKLRSDIGFRLRDVGSGSKGSEALQQYNDEASDLYLICILASINIAVFLFEIATPVRGNELELFSLPSLYGAKINDLILVGEWWRLVTPMFLHSGILHIALGCWALLSFGPQVCRRSGSFTFILIYLLGGISGNLISFLHTPEPTVGGTGPVFAVIGAWLIYQMQNKDVISKDISDRMFQKAILVTAFSCILSNFGPIDDWTHLGAVCTGIAYGFFTCPTLQLDDTSSRTDLGGNPSTSFMLIFALIAGVIGACSVLAGLMHHLAWTSHSLAAAASLAIISWAVTALAFGVVCKEIILGGHRGKRLQTLEAFITISVVSQLLYVVLLHAGMFNTRYGPGYDASGNHGSSIAMAHQETRKTSTTVIAR</sequence>
<keyword evidence="2 6" id="KW-0812">Transmembrane</keyword>
<keyword evidence="3 6" id="KW-1133">Transmembrane helix</keyword>
<dbReference type="SUPFAM" id="SSF144091">
    <property type="entry name" value="Rhomboid-like"/>
    <property type="match status" value="1"/>
</dbReference>
<evidence type="ECO:0000256" key="4">
    <source>
        <dbReference type="ARBA" id="ARBA00023136"/>
    </source>
</evidence>
<reference evidence="7 8" key="1">
    <citation type="submission" date="2013-09" db="EMBL/GenBank/DDBJ databases">
        <title>Corchorus capsularis genome sequencing.</title>
        <authorList>
            <person name="Alam M."/>
            <person name="Haque M.S."/>
            <person name="Islam M.S."/>
            <person name="Emdad E.M."/>
            <person name="Islam M.M."/>
            <person name="Ahmed B."/>
            <person name="Halim A."/>
            <person name="Hossen Q.M.M."/>
            <person name="Hossain M.Z."/>
            <person name="Ahmed R."/>
            <person name="Khan M.M."/>
            <person name="Islam R."/>
            <person name="Rashid M.M."/>
            <person name="Khan S.A."/>
            <person name="Rahman M.S."/>
            <person name="Alam M."/>
        </authorList>
    </citation>
    <scope>NUCLEOTIDE SEQUENCE [LARGE SCALE GENOMIC DNA]</scope>
    <source>
        <strain evidence="8">cv. CVL-1</strain>
        <tissue evidence="7">Whole seedling</tissue>
    </source>
</reference>
<dbReference type="GO" id="GO:0004252">
    <property type="term" value="F:serine-type endopeptidase activity"/>
    <property type="evidence" value="ECO:0007669"/>
    <property type="project" value="InterPro"/>
</dbReference>
<evidence type="ECO:0000256" key="3">
    <source>
        <dbReference type="ARBA" id="ARBA00022989"/>
    </source>
</evidence>
<feature type="transmembrane region" description="Helical" evidence="6">
    <location>
        <begin position="461"/>
        <end position="487"/>
    </location>
</feature>
<dbReference type="STRING" id="210143.A0A1R3IBY8"/>
<dbReference type="Pfam" id="PF05512">
    <property type="entry name" value="AWPM-19"/>
    <property type="match status" value="1"/>
</dbReference>
<comment type="subcellular location">
    <subcellularLocation>
        <location evidence="1">Membrane</location>
        <topology evidence="1">Multi-pass membrane protein</topology>
    </subcellularLocation>
</comment>
<feature type="transmembrane region" description="Helical" evidence="6">
    <location>
        <begin position="335"/>
        <end position="352"/>
    </location>
</feature>
<dbReference type="Gene3D" id="1.20.1540.10">
    <property type="entry name" value="Rhomboid-like"/>
    <property type="match status" value="1"/>
</dbReference>
<dbReference type="Gramene" id="OMO80116">
    <property type="protein sequence ID" value="OMO80116"/>
    <property type="gene ID" value="CCACVL1_13151"/>
</dbReference>
<feature type="transmembrane region" description="Helical" evidence="6">
    <location>
        <begin position="432"/>
        <end position="455"/>
    </location>
</feature>
<dbReference type="GO" id="GO:0016020">
    <property type="term" value="C:membrane"/>
    <property type="evidence" value="ECO:0007669"/>
    <property type="project" value="UniProtKB-SubCell"/>
</dbReference>
<evidence type="ECO:0000313" key="8">
    <source>
        <dbReference type="Proteomes" id="UP000188268"/>
    </source>
</evidence>
<name>A0A1R3IBY8_COCAP</name>
<gene>
    <name evidence="7" type="ORF">CCACVL1_13151</name>
</gene>
<dbReference type="Proteomes" id="UP000188268">
    <property type="component" value="Unassembled WGS sequence"/>
</dbReference>
<dbReference type="PANTHER" id="PTHR43731:SF30">
    <property type="entry name" value="RHOMBOID-LIKE PROTEIN 9, CHLOROPLASTIC"/>
    <property type="match status" value="1"/>
</dbReference>
<evidence type="ECO:0000256" key="2">
    <source>
        <dbReference type="ARBA" id="ARBA00022692"/>
    </source>
</evidence>
<evidence type="ECO:0000256" key="6">
    <source>
        <dbReference type="SAM" id="Phobius"/>
    </source>
</evidence>
<evidence type="ECO:0000256" key="5">
    <source>
        <dbReference type="SAM" id="MobiDB-lite"/>
    </source>
</evidence>
<protein>
    <submittedName>
        <fullName evidence="7">Peptidase S54, rhomboid</fullName>
    </submittedName>
</protein>
<dbReference type="AlphaFoldDB" id="A0A1R3IBY8"/>
<comment type="caution">
    <text evidence="7">The sequence shown here is derived from an EMBL/GenBank/DDBJ whole genome shotgun (WGS) entry which is preliminary data.</text>
</comment>
<feature type="compositionally biased region" description="Polar residues" evidence="5">
    <location>
        <begin position="162"/>
        <end position="179"/>
    </location>
</feature>
<organism evidence="7 8">
    <name type="scientific">Corchorus capsularis</name>
    <name type="common">Jute</name>
    <dbReference type="NCBI Taxonomy" id="210143"/>
    <lineage>
        <taxon>Eukaryota</taxon>
        <taxon>Viridiplantae</taxon>
        <taxon>Streptophyta</taxon>
        <taxon>Embryophyta</taxon>
        <taxon>Tracheophyta</taxon>
        <taxon>Spermatophyta</taxon>
        <taxon>Magnoliopsida</taxon>
        <taxon>eudicotyledons</taxon>
        <taxon>Gunneridae</taxon>
        <taxon>Pentapetalae</taxon>
        <taxon>rosids</taxon>
        <taxon>malvids</taxon>
        <taxon>Malvales</taxon>
        <taxon>Malvaceae</taxon>
        <taxon>Grewioideae</taxon>
        <taxon>Apeibeae</taxon>
        <taxon>Corchorus</taxon>
    </lineage>
</organism>
<dbReference type="EMBL" id="AWWV01010325">
    <property type="protein sequence ID" value="OMO80116.1"/>
    <property type="molecule type" value="Genomic_DNA"/>
</dbReference>
<dbReference type="OrthoDB" id="418595at2759"/>
<feature type="transmembrane region" description="Helical" evidence="6">
    <location>
        <begin position="309"/>
        <end position="329"/>
    </location>
</feature>
<feature type="transmembrane region" description="Helical" evidence="6">
    <location>
        <begin position="499"/>
        <end position="521"/>
    </location>
</feature>
<evidence type="ECO:0000256" key="1">
    <source>
        <dbReference type="ARBA" id="ARBA00004141"/>
    </source>
</evidence>
<keyword evidence="4 6" id="KW-0472">Membrane</keyword>